<dbReference type="PRINTS" id="PR00032">
    <property type="entry name" value="HTHARAC"/>
</dbReference>
<evidence type="ECO:0000256" key="2">
    <source>
        <dbReference type="ARBA" id="ARBA00023125"/>
    </source>
</evidence>
<dbReference type="SMART" id="SM00342">
    <property type="entry name" value="HTH_ARAC"/>
    <property type="match status" value="1"/>
</dbReference>
<evidence type="ECO:0000313" key="5">
    <source>
        <dbReference type="EMBL" id="SCX18342.1"/>
    </source>
</evidence>
<feature type="domain" description="HTH araC/xylS-type" evidence="4">
    <location>
        <begin position="217"/>
        <end position="315"/>
    </location>
</feature>
<keyword evidence="2 5" id="KW-0238">DNA-binding</keyword>
<dbReference type="Pfam" id="PF12833">
    <property type="entry name" value="HTH_18"/>
    <property type="match status" value="1"/>
</dbReference>
<dbReference type="Proteomes" id="UP000182124">
    <property type="component" value="Unassembled WGS sequence"/>
</dbReference>
<protein>
    <submittedName>
        <fullName evidence="5">AraC-type DNA-binding protein</fullName>
    </submittedName>
</protein>
<evidence type="ECO:0000256" key="3">
    <source>
        <dbReference type="ARBA" id="ARBA00023163"/>
    </source>
</evidence>
<evidence type="ECO:0000313" key="6">
    <source>
        <dbReference type="Proteomes" id="UP000182124"/>
    </source>
</evidence>
<dbReference type="GO" id="GO:0043565">
    <property type="term" value="F:sequence-specific DNA binding"/>
    <property type="evidence" value="ECO:0007669"/>
    <property type="project" value="InterPro"/>
</dbReference>
<name>A0A1G4W925_9FLAO</name>
<keyword evidence="3" id="KW-0804">Transcription</keyword>
<dbReference type="eggNOG" id="COG2207">
    <property type="taxonomic scope" value="Bacteria"/>
</dbReference>
<dbReference type="PANTHER" id="PTHR43280:SF2">
    <property type="entry name" value="HTH-TYPE TRANSCRIPTIONAL REGULATOR EXSA"/>
    <property type="match status" value="1"/>
</dbReference>
<dbReference type="PROSITE" id="PS01124">
    <property type="entry name" value="HTH_ARAC_FAMILY_2"/>
    <property type="match status" value="1"/>
</dbReference>
<keyword evidence="1" id="KW-0805">Transcription regulation</keyword>
<dbReference type="SUPFAM" id="SSF46689">
    <property type="entry name" value="Homeodomain-like"/>
    <property type="match status" value="2"/>
</dbReference>
<reference evidence="5 6" key="1">
    <citation type="submission" date="2016-10" db="EMBL/GenBank/DDBJ databases">
        <authorList>
            <person name="de Groot N.N."/>
        </authorList>
    </citation>
    <scope>NUCLEOTIDE SEQUENCE [LARGE SCALE GENOMIC DNA]</scope>
    <source>
        <strain evidence="5 6">CGMCC 1.3801</strain>
    </source>
</reference>
<dbReference type="EMBL" id="FMTY01000009">
    <property type="protein sequence ID" value="SCX18342.1"/>
    <property type="molecule type" value="Genomic_DNA"/>
</dbReference>
<dbReference type="PROSITE" id="PS00041">
    <property type="entry name" value="HTH_ARAC_FAMILY_1"/>
    <property type="match status" value="1"/>
</dbReference>
<dbReference type="InterPro" id="IPR009594">
    <property type="entry name" value="Tscrpt_reg_HTH_AraC_N"/>
</dbReference>
<dbReference type="AlphaFoldDB" id="A0A1G4W925"/>
<gene>
    <name evidence="5" type="ORF">SAMN02927925_02674</name>
</gene>
<dbReference type="STRING" id="329186.SAMN02927925_02674"/>
<dbReference type="InterPro" id="IPR018060">
    <property type="entry name" value="HTH_AraC"/>
</dbReference>
<dbReference type="Gene3D" id="1.10.10.60">
    <property type="entry name" value="Homeodomain-like"/>
    <property type="match status" value="2"/>
</dbReference>
<evidence type="ECO:0000259" key="4">
    <source>
        <dbReference type="PROSITE" id="PS01124"/>
    </source>
</evidence>
<dbReference type="PANTHER" id="PTHR43280">
    <property type="entry name" value="ARAC-FAMILY TRANSCRIPTIONAL REGULATOR"/>
    <property type="match status" value="1"/>
</dbReference>
<sequence>MTILFISLAPPMNQNRTLLNAPILTNEKSLKTLVENRTVYSLNNCELNLFETYQESQRVPLKFNDLVVTSMLRGKKVMHLFDDPEFEYLPGETVVIPSNVEMKIDFPEASKNNPTQCLALAIDHFKINETLHYLNDRYPKEGTDNFWKLDSENYFFYNNVELASTINKLIKECMGTSITKDALADLTLQELLIRIIQTQTVKAIDTNKTIDKNSPLLPILEHIRNNIRENINLKELSDKAFMSTTTFYRYFKRELGMSPIEFILNEKMKYAKRLLKNPGIQINEVSYASGFEDCNYFIRIFKKYEGVTPKQYQLMNVTN</sequence>
<evidence type="ECO:0000256" key="1">
    <source>
        <dbReference type="ARBA" id="ARBA00023015"/>
    </source>
</evidence>
<dbReference type="Pfam" id="PF06719">
    <property type="entry name" value="AraC_N"/>
    <property type="match status" value="1"/>
</dbReference>
<dbReference type="InterPro" id="IPR018062">
    <property type="entry name" value="HTH_AraC-typ_CS"/>
</dbReference>
<accession>A0A1G4W925</accession>
<dbReference type="GO" id="GO:0003700">
    <property type="term" value="F:DNA-binding transcription factor activity"/>
    <property type="evidence" value="ECO:0007669"/>
    <property type="project" value="InterPro"/>
</dbReference>
<organism evidence="5 6">
    <name type="scientific">Flavobacterium saliperosum</name>
    <dbReference type="NCBI Taxonomy" id="329186"/>
    <lineage>
        <taxon>Bacteria</taxon>
        <taxon>Pseudomonadati</taxon>
        <taxon>Bacteroidota</taxon>
        <taxon>Flavobacteriia</taxon>
        <taxon>Flavobacteriales</taxon>
        <taxon>Flavobacteriaceae</taxon>
        <taxon>Flavobacterium</taxon>
    </lineage>
</organism>
<dbReference type="InterPro" id="IPR009057">
    <property type="entry name" value="Homeodomain-like_sf"/>
</dbReference>
<proteinExistence type="predicted"/>
<dbReference type="InterPro" id="IPR020449">
    <property type="entry name" value="Tscrpt_reg_AraC-type_HTH"/>
</dbReference>